<dbReference type="SUPFAM" id="SSF69572">
    <property type="entry name" value="Activating enzymes of the ubiquitin-like proteins"/>
    <property type="match status" value="1"/>
</dbReference>
<feature type="domain" description="THIF-type NAD/FAD binding fold" evidence="2">
    <location>
        <begin position="10"/>
        <end position="248"/>
    </location>
</feature>
<dbReference type="GO" id="GO:0008146">
    <property type="term" value="F:sulfotransferase activity"/>
    <property type="evidence" value="ECO:0007669"/>
    <property type="project" value="TreeGrafter"/>
</dbReference>
<protein>
    <submittedName>
        <fullName evidence="3">Adenylyltransferase</fullName>
    </submittedName>
</protein>
<keyword evidence="3" id="KW-0808">Transferase</keyword>
<evidence type="ECO:0000313" key="4">
    <source>
        <dbReference type="Proteomes" id="UP000094197"/>
    </source>
</evidence>
<proteinExistence type="inferred from homology"/>
<reference evidence="3 4" key="1">
    <citation type="submission" date="2016-04" db="EMBL/GenBank/DDBJ databases">
        <title>Complete genome seqeunce of Leptospira alstonii serovar Room22.</title>
        <authorList>
            <person name="Nally J.E."/>
            <person name="Bayles D.O."/>
            <person name="Hurley D."/>
            <person name="Fanning S."/>
            <person name="McMahon B.J."/>
            <person name="Arent Z."/>
        </authorList>
    </citation>
    <scope>NUCLEOTIDE SEQUENCE [LARGE SCALE GENOMIC DNA]</scope>
    <source>
        <strain evidence="3 4">GWTS #1</strain>
    </source>
</reference>
<organism evidence="3 4">
    <name type="scientific">Leptospira tipperaryensis</name>
    <dbReference type="NCBI Taxonomy" id="2564040"/>
    <lineage>
        <taxon>Bacteria</taxon>
        <taxon>Pseudomonadati</taxon>
        <taxon>Spirochaetota</taxon>
        <taxon>Spirochaetia</taxon>
        <taxon>Leptospirales</taxon>
        <taxon>Leptospiraceae</taxon>
        <taxon>Leptospira</taxon>
    </lineage>
</organism>
<dbReference type="PANTHER" id="PTHR10953:SF102">
    <property type="entry name" value="ADENYLYLTRANSFERASE AND SULFURTRANSFERASE MOCS3"/>
    <property type="match status" value="1"/>
</dbReference>
<dbReference type="GO" id="GO:0005829">
    <property type="term" value="C:cytosol"/>
    <property type="evidence" value="ECO:0007669"/>
    <property type="project" value="TreeGrafter"/>
</dbReference>
<dbReference type="Gene3D" id="3.40.50.720">
    <property type="entry name" value="NAD(P)-binding Rossmann-like Domain"/>
    <property type="match status" value="1"/>
</dbReference>
<dbReference type="GO" id="GO:0008641">
    <property type="term" value="F:ubiquitin-like modifier activating enzyme activity"/>
    <property type="evidence" value="ECO:0007669"/>
    <property type="project" value="InterPro"/>
</dbReference>
<comment type="similarity">
    <text evidence="1">Belongs to the HesA/MoeB/ThiF family.</text>
</comment>
<dbReference type="OrthoDB" id="9804286at2"/>
<name>A0A1D7UTG3_9LEPT</name>
<dbReference type="GO" id="GO:0004792">
    <property type="term" value="F:thiosulfate-cyanide sulfurtransferase activity"/>
    <property type="evidence" value="ECO:0007669"/>
    <property type="project" value="TreeGrafter"/>
</dbReference>
<evidence type="ECO:0000256" key="1">
    <source>
        <dbReference type="ARBA" id="ARBA00009919"/>
    </source>
</evidence>
<keyword evidence="4" id="KW-1185">Reference proteome</keyword>
<accession>A0A1D7UTG3</accession>
<dbReference type="InterPro" id="IPR045886">
    <property type="entry name" value="ThiF/MoeB/HesA"/>
</dbReference>
<dbReference type="InterPro" id="IPR000594">
    <property type="entry name" value="ThiF_NAD_FAD-bd"/>
</dbReference>
<dbReference type="RefSeq" id="WP_069606108.1">
    <property type="nucleotide sequence ID" value="NZ_CP015217.1"/>
</dbReference>
<dbReference type="Pfam" id="PF00899">
    <property type="entry name" value="ThiF"/>
    <property type="match status" value="1"/>
</dbReference>
<dbReference type="FunFam" id="3.40.50.720:FF:000080">
    <property type="entry name" value="Thiazole biosynthesis adenylyltransferase ThiF"/>
    <property type="match status" value="1"/>
</dbReference>
<dbReference type="InterPro" id="IPR035985">
    <property type="entry name" value="Ubiquitin-activating_enz"/>
</dbReference>
<gene>
    <name evidence="3" type="ORF">A0128_02625</name>
</gene>
<dbReference type="KEGG" id="laj:A0128_02625"/>
<dbReference type="Proteomes" id="UP000094197">
    <property type="component" value="Chromosome 1"/>
</dbReference>
<dbReference type="PANTHER" id="PTHR10953">
    <property type="entry name" value="UBIQUITIN-ACTIVATING ENZYME E1"/>
    <property type="match status" value="1"/>
</dbReference>
<keyword evidence="3" id="KW-0548">Nucleotidyltransferase</keyword>
<sequence>MLTPPEISRYSRNILLDEVKRKGQETLKSSRVVVIGAGGLGSPVLYYLAAAGVGKIRILDSDIIDTTNLQRQILFKHSEIGSSKSETAKQRIQELNPFIEIESFPVRINEENAENLLKDNDLILEGSDNFETKFLINDLACKLNIPLIIAGILRFDGMVLGIRPGIDPCYRCIYETLPPSNAIPSCSEAGVIGSMAGIIGSIQATEAVKFLLGLVNEESPGVFGSILQLEAKSMNFHKVSLLKRSDCKACSHI</sequence>
<dbReference type="EMBL" id="CP015217">
    <property type="protein sequence ID" value="AOP32861.1"/>
    <property type="molecule type" value="Genomic_DNA"/>
</dbReference>
<dbReference type="CDD" id="cd00757">
    <property type="entry name" value="ThiF_MoeB_HesA_family"/>
    <property type="match status" value="1"/>
</dbReference>
<evidence type="ECO:0000313" key="3">
    <source>
        <dbReference type="EMBL" id="AOP32861.1"/>
    </source>
</evidence>
<dbReference type="AlphaFoldDB" id="A0A1D7UTG3"/>
<evidence type="ECO:0000259" key="2">
    <source>
        <dbReference type="Pfam" id="PF00899"/>
    </source>
</evidence>
<dbReference type="GO" id="GO:0016779">
    <property type="term" value="F:nucleotidyltransferase activity"/>
    <property type="evidence" value="ECO:0007669"/>
    <property type="project" value="UniProtKB-KW"/>
</dbReference>